<dbReference type="eggNOG" id="ENOG5032TID">
    <property type="taxonomic scope" value="Bacteria"/>
</dbReference>
<dbReference type="RefSeq" id="WP_011522975.1">
    <property type="nucleotide sequence ID" value="NC_008009.1"/>
</dbReference>
<name>Q1IPM6_KORVE</name>
<feature type="chain" id="PRO_5004191549" description="DUF1579 domain-containing protein" evidence="1">
    <location>
        <begin position="23"/>
        <end position="359"/>
    </location>
</feature>
<dbReference type="AlphaFoldDB" id="Q1IPM6"/>
<evidence type="ECO:0000256" key="1">
    <source>
        <dbReference type="SAM" id="SignalP"/>
    </source>
</evidence>
<reference evidence="2 3" key="1">
    <citation type="journal article" date="2009" name="Appl. Environ. Microbiol.">
        <title>Three genomes from the phylum Acidobacteria provide insight into the lifestyles of these microorganisms in soils.</title>
        <authorList>
            <person name="Ward N.L."/>
            <person name="Challacombe J.F."/>
            <person name="Janssen P.H."/>
            <person name="Henrissat B."/>
            <person name="Coutinho P.M."/>
            <person name="Wu M."/>
            <person name="Xie G."/>
            <person name="Haft D.H."/>
            <person name="Sait M."/>
            <person name="Badger J."/>
            <person name="Barabote R.D."/>
            <person name="Bradley B."/>
            <person name="Brettin T.S."/>
            <person name="Brinkac L.M."/>
            <person name="Bruce D."/>
            <person name="Creasy T."/>
            <person name="Daugherty S.C."/>
            <person name="Davidsen T.M."/>
            <person name="DeBoy R.T."/>
            <person name="Detter J.C."/>
            <person name="Dodson R.J."/>
            <person name="Durkin A.S."/>
            <person name="Ganapathy A."/>
            <person name="Gwinn-Giglio M."/>
            <person name="Han C.S."/>
            <person name="Khouri H."/>
            <person name="Kiss H."/>
            <person name="Kothari S.P."/>
            <person name="Madupu R."/>
            <person name="Nelson K.E."/>
            <person name="Nelson W.C."/>
            <person name="Paulsen I."/>
            <person name="Penn K."/>
            <person name="Ren Q."/>
            <person name="Rosovitz M.J."/>
            <person name="Selengut J.D."/>
            <person name="Shrivastava S."/>
            <person name="Sullivan S.A."/>
            <person name="Tapia R."/>
            <person name="Thompson L.S."/>
            <person name="Watkins K.L."/>
            <person name="Yang Q."/>
            <person name="Yu C."/>
            <person name="Zafar N."/>
            <person name="Zhou L."/>
            <person name="Kuske C.R."/>
        </authorList>
    </citation>
    <scope>NUCLEOTIDE SEQUENCE [LARGE SCALE GENOMIC DNA]</scope>
    <source>
        <strain evidence="2 3">Ellin345</strain>
    </source>
</reference>
<accession>Q1IPM6</accession>
<organism evidence="2 3">
    <name type="scientific">Koribacter versatilis (strain Ellin345)</name>
    <dbReference type="NCBI Taxonomy" id="204669"/>
    <lineage>
        <taxon>Bacteria</taxon>
        <taxon>Pseudomonadati</taxon>
        <taxon>Acidobacteriota</taxon>
        <taxon>Terriglobia</taxon>
        <taxon>Terriglobales</taxon>
        <taxon>Candidatus Korobacteraceae</taxon>
        <taxon>Candidatus Korobacter</taxon>
    </lineage>
</organism>
<evidence type="ECO:0000313" key="3">
    <source>
        <dbReference type="Proteomes" id="UP000002432"/>
    </source>
</evidence>
<dbReference type="EnsemblBacteria" id="ABF41174">
    <property type="protein sequence ID" value="ABF41174"/>
    <property type="gene ID" value="Acid345_2173"/>
</dbReference>
<gene>
    <name evidence="2" type="ordered locus">Acid345_2173</name>
</gene>
<sequence>MKTLRRICLAVLFAATSFSALAQSTSAAAGPEIRDGQHDWDQLFGNWKMHLRRRLNPLTGSNQWVDFEAHDVFRGVLAGRANLDEFEAEGATGHIEGLTLRMYDPTNHYWRIYWANAAGPTMDGPPMVGRYTNGRGEFYDHEIWHGKSIYVRFLWTNVSDHSGDFEQSFSEDGGKNWEPNWNTTMEREEVPGAKVAPNPDIHDGQHDFDFEFGTWHGHLKRLLKPLSGSSEWKEYDGGFTVGKLWNGRANIAELQMTNGGTKIEGVSLRLFDPKTRQWTLWWANLHDGVLDEKPLAGCFQNGRGEFFGQTVLDGKWVMVRFEFSGLSDTAEHVEQAFSTDGKTWETNWTGDFTKEKKGQ</sequence>
<evidence type="ECO:0000313" key="2">
    <source>
        <dbReference type="EMBL" id="ABF41174.1"/>
    </source>
</evidence>
<keyword evidence="3" id="KW-1185">Reference proteome</keyword>
<dbReference type="EMBL" id="CP000360">
    <property type="protein sequence ID" value="ABF41174.1"/>
    <property type="molecule type" value="Genomic_DNA"/>
</dbReference>
<dbReference type="Proteomes" id="UP000002432">
    <property type="component" value="Chromosome"/>
</dbReference>
<proteinExistence type="predicted"/>
<dbReference type="STRING" id="204669.Acid345_2173"/>
<feature type="signal peptide" evidence="1">
    <location>
        <begin position="1"/>
        <end position="22"/>
    </location>
</feature>
<dbReference type="HOGENOM" id="CLU_801444_0_0_0"/>
<evidence type="ECO:0008006" key="4">
    <source>
        <dbReference type="Google" id="ProtNLM"/>
    </source>
</evidence>
<protein>
    <recommendedName>
        <fullName evidence="4">DUF1579 domain-containing protein</fullName>
    </recommendedName>
</protein>
<dbReference type="KEGG" id="aba:Acid345_2173"/>
<keyword evidence="1" id="KW-0732">Signal</keyword>